<keyword evidence="1" id="KW-0812">Transmembrane</keyword>
<name>A0ABC9Q4N6_STAA5</name>
<comment type="caution">
    <text evidence="2">The sequence shown here is derived from an EMBL/GenBank/DDBJ whole genome shotgun (WGS) entry which is preliminary data.</text>
</comment>
<gene>
    <name evidence="2" type="ORF">ST398NM02_1882</name>
</gene>
<keyword evidence="1" id="KW-0472">Membrane</keyword>
<proteinExistence type="predicted"/>
<dbReference type="EMBL" id="AIDT01000001">
    <property type="protein sequence ID" value="EIA15584.1"/>
    <property type="molecule type" value="Genomic_DNA"/>
</dbReference>
<organism evidence="2 3">
    <name type="scientific">Staphylococcus aureus subsp. aureus DR10</name>
    <dbReference type="NCBI Taxonomy" id="1155079"/>
    <lineage>
        <taxon>Bacteria</taxon>
        <taxon>Bacillati</taxon>
        <taxon>Bacillota</taxon>
        <taxon>Bacilli</taxon>
        <taxon>Bacillales</taxon>
        <taxon>Staphylococcaceae</taxon>
        <taxon>Staphylococcus</taxon>
    </lineage>
</organism>
<evidence type="ECO:0008006" key="4">
    <source>
        <dbReference type="Google" id="ProtNLM"/>
    </source>
</evidence>
<evidence type="ECO:0000313" key="3">
    <source>
        <dbReference type="Proteomes" id="UP000003093"/>
    </source>
</evidence>
<dbReference type="Proteomes" id="UP000003093">
    <property type="component" value="Unassembled WGS sequence"/>
</dbReference>
<protein>
    <recommendedName>
        <fullName evidence="4">DUF1433 domain-containing protein</fullName>
    </recommendedName>
</protein>
<reference evidence="2 3" key="1">
    <citation type="journal article" date="2012" name="MBio">
        <title>Identification of a highly transmissible animal-independent Staphylococcus aureus ST398 clone with distinct genomic and cell adhesion properties.</title>
        <authorList>
            <person name="Uhlemann A.C."/>
            <person name="Porcella S.F."/>
            <person name="Trivedi S."/>
            <person name="Sullivan S.B."/>
            <person name="Hafer C."/>
            <person name="Kennedy A.D."/>
            <person name="Barbian K.D."/>
            <person name="McCarthy A.J."/>
            <person name="Street C."/>
            <person name="Hirschberg D.L."/>
            <person name="Lipkin W.I."/>
            <person name="Lindsay J.A."/>
            <person name="DeLeo F.R."/>
            <person name="Lowy F.D."/>
        </authorList>
    </citation>
    <scope>NUCLEOTIDE SEQUENCE [LARGE SCALE GENOMIC DNA]</scope>
    <source>
        <strain evidence="2 3">DR10</strain>
    </source>
</reference>
<accession>A0ABC9Q4N6</accession>
<feature type="transmembrane region" description="Helical" evidence="1">
    <location>
        <begin position="29"/>
        <end position="47"/>
    </location>
</feature>
<dbReference type="Pfam" id="PF07252">
    <property type="entry name" value="DUF1433"/>
    <property type="match status" value="1"/>
</dbReference>
<evidence type="ECO:0000313" key="2">
    <source>
        <dbReference type="EMBL" id="EIA15584.1"/>
    </source>
</evidence>
<dbReference type="InterPro" id="IPR009881">
    <property type="entry name" value="DUF1433"/>
</dbReference>
<evidence type="ECO:0000256" key="1">
    <source>
        <dbReference type="SAM" id="Phobius"/>
    </source>
</evidence>
<keyword evidence="1" id="KW-1133">Transmembrane helix</keyword>
<dbReference type="Gene3D" id="3.10.450.130">
    <property type="entry name" value="folded 79 residue fragment of lin0334 like domains"/>
    <property type="match status" value="1"/>
</dbReference>
<dbReference type="AlphaFoldDB" id="A0ABC9Q4N6"/>
<sequence>MIDFVCIFHKITSLTLNLVRMKKMERKKIIFIISLIIALLISTGYLINKNKKDHYIEIQEKRIDLYFKYNLNNYHSMKVTSFKKTPMGGYIVDGYVNHNKNYDFKVLISATDNHQFEDSIGYDDKTFGKLFKEKDHKNELKSTDIIKKEHLDKSEYEAEPPLFFFSGPIE</sequence>